<dbReference type="GO" id="GO:0008270">
    <property type="term" value="F:zinc ion binding"/>
    <property type="evidence" value="ECO:0007669"/>
    <property type="project" value="UniProtKB-KW"/>
</dbReference>
<dbReference type="GO" id="GO:0006511">
    <property type="term" value="P:ubiquitin-dependent protein catabolic process"/>
    <property type="evidence" value="ECO:0007669"/>
    <property type="project" value="TreeGrafter"/>
</dbReference>
<dbReference type="GO" id="GO:0061630">
    <property type="term" value="F:ubiquitin protein ligase activity"/>
    <property type="evidence" value="ECO:0007669"/>
    <property type="project" value="TreeGrafter"/>
</dbReference>
<organism evidence="5">
    <name type="scientific">Aphanomyces astaci</name>
    <name type="common">Crayfish plague agent</name>
    <dbReference type="NCBI Taxonomy" id="112090"/>
    <lineage>
        <taxon>Eukaryota</taxon>
        <taxon>Sar</taxon>
        <taxon>Stramenopiles</taxon>
        <taxon>Oomycota</taxon>
        <taxon>Saprolegniomycetes</taxon>
        <taxon>Saprolegniales</taxon>
        <taxon>Verrucalvaceae</taxon>
        <taxon>Aphanomyces</taxon>
    </lineage>
</organism>
<dbReference type="AlphaFoldDB" id="W4GCH0"/>
<dbReference type="SUPFAM" id="SSF57850">
    <property type="entry name" value="RING/U-box"/>
    <property type="match status" value="1"/>
</dbReference>
<proteinExistence type="predicted"/>
<evidence type="ECO:0000259" key="4">
    <source>
        <dbReference type="PROSITE" id="PS50089"/>
    </source>
</evidence>
<dbReference type="Gene3D" id="3.30.40.10">
    <property type="entry name" value="Zinc/RING finger domain, C3HC4 (zinc finger)"/>
    <property type="match status" value="1"/>
</dbReference>
<feature type="region of interest" description="Disordered" evidence="3">
    <location>
        <begin position="227"/>
        <end position="255"/>
    </location>
</feature>
<dbReference type="PANTHER" id="PTHR22696:SF1">
    <property type="entry name" value="E3 UBIQUITIN-PROTEIN LIGASE RNF26"/>
    <property type="match status" value="1"/>
</dbReference>
<dbReference type="PROSITE" id="PS50089">
    <property type="entry name" value="ZF_RING_2"/>
    <property type="match status" value="1"/>
</dbReference>
<dbReference type="SUPFAM" id="SSF50978">
    <property type="entry name" value="WD40 repeat-like"/>
    <property type="match status" value="1"/>
</dbReference>
<feature type="region of interest" description="Disordered" evidence="3">
    <location>
        <begin position="51"/>
        <end position="136"/>
    </location>
</feature>
<dbReference type="PANTHER" id="PTHR22696">
    <property type="entry name" value="E3 UBIQUITIN-PROTEIN LIGASE RNF26"/>
    <property type="match status" value="1"/>
</dbReference>
<dbReference type="InterPro" id="IPR001841">
    <property type="entry name" value="Znf_RING"/>
</dbReference>
<keyword evidence="2" id="KW-0175">Coiled coil</keyword>
<dbReference type="InterPro" id="IPR015943">
    <property type="entry name" value="WD40/YVTN_repeat-like_dom_sf"/>
</dbReference>
<feature type="coiled-coil region" evidence="2">
    <location>
        <begin position="737"/>
        <end position="764"/>
    </location>
</feature>
<feature type="region of interest" description="Disordered" evidence="3">
    <location>
        <begin position="671"/>
        <end position="733"/>
    </location>
</feature>
<sequence>MEKKMEKMVQNNVQQLGNRIPKAKRAQTILDMARLQHELKRRVVDVDEDAINDSTTDGTPGVRSIEWHTPGTAPTTLPTPTHIHDVRPSATPSKKRRIIDVNDNTVKPPSNVAPAKPSLPHGTTEINSVAPPPTSSSTIATHAIQMIPRTESAQPEPQPAYVARMVNLDPAQRFNGLMQLPPPTPSMDAMQLTASSSSMPPPRTPPLPKLAAPRPPVATHIPDIAAAPIKRTSPPPPAASSPAASSSLSKDTSKSAMAKPKALSALSTSFKSMCFSTEDPVTSIDATPDGQCVIAAFSNGSVRLFDVNSTCTEERFGYLLGHLDEELNQQMAPSVVRVKVTADGCYCFVGCRGNTPKTIMAIHLDKFRHEKDNDDDDNLQKYFMNDSKMRGFADVSPNASAPGNPLRSYYLVAGLGVGHYRVWRFDERPLGADPSWTYLHQFGASSNTALHAYIFSVSATTIGFAGVGSDGNLKLITFPTNQHSQHTAESVQKVIPNTSDISYIKGDFAYGYATAGRFYRLALSNPTQHRDSFDLVVDAARKNSRSIGFVEHICATDDGVHVVAITDQVVYYCMTDGAASTGNYVMHMMGASIPSQLVPRYGVPCAIYVPNHVAVQEPVLLLTTNAEEESDGFFTVDPVRKLQRQMARGKPATGLNCWVCGSHSSLHWGLKSGKPNQSVGTTTITPSKAKAKPPAKDKPQPVAHVHTNLSQRHAASQRPAPQGMTGPPRSGTNTIEIQDLQENVLTLEAELAKAQTRVTQVKNEADRRLRAELQLRRSWKKQQLEFEAQLATANANVDNLTIQNVAIMAQFKEMETKLAHDAVRHEQEAGVRVQYDQLCGQVRDKLSRVDDHQKILEQTTKSLLQQLQRNSQLLKHDGAETNVETAKSECVICRDRPANTAVYPCGHLCFCQEDGEKYQNHLRHQKQCPVCQVEMISLLRIYAP</sequence>
<dbReference type="InterPro" id="IPR036322">
    <property type="entry name" value="WD40_repeat_dom_sf"/>
</dbReference>
<dbReference type="OrthoDB" id="66726at2759"/>
<dbReference type="InterPro" id="IPR013083">
    <property type="entry name" value="Znf_RING/FYVE/PHD"/>
</dbReference>
<reference evidence="5" key="1">
    <citation type="submission" date="2013-12" db="EMBL/GenBank/DDBJ databases">
        <title>The Genome Sequence of Aphanomyces astaci APO3.</title>
        <authorList>
            <consortium name="The Broad Institute Genomics Platform"/>
            <person name="Russ C."/>
            <person name="Tyler B."/>
            <person name="van West P."/>
            <person name="Dieguez-Uribeondo J."/>
            <person name="Young S.K."/>
            <person name="Zeng Q."/>
            <person name="Gargeya S."/>
            <person name="Fitzgerald M."/>
            <person name="Abouelleil A."/>
            <person name="Alvarado L."/>
            <person name="Chapman S.B."/>
            <person name="Gainer-Dewar J."/>
            <person name="Goldberg J."/>
            <person name="Griggs A."/>
            <person name="Gujja S."/>
            <person name="Hansen M."/>
            <person name="Howarth C."/>
            <person name="Imamovic A."/>
            <person name="Ireland A."/>
            <person name="Larimer J."/>
            <person name="McCowan C."/>
            <person name="Murphy C."/>
            <person name="Pearson M."/>
            <person name="Poon T.W."/>
            <person name="Priest M."/>
            <person name="Roberts A."/>
            <person name="Saif S."/>
            <person name="Shea T."/>
            <person name="Sykes S."/>
            <person name="Wortman J."/>
            <person name="Nusbaum C."/>
            <person name="Birren B."/>
        </authorList>
    </citation>
    <scope>NUCLEOTIDE SEQUENCE [LARGE SCALE GENOMIC DNA]</scope>
    <source>
        <strain evidence="5">APO3</strain>
    </source>
</reference>
<feature type="compositionally biased region" description="Low complexity" evidence="3">
    <location>
        <begin position="69"/>
        <end position="81"/>
    </location>
</feature>
<dbReference type="GO" id="GO:0016567">
    <property type="term" value="P:protein ubiquitination"/>
    <property type="evidence" value="ECO:0007669"/>
    <property type="project" value="TreeGrafter"/>
</dbReference>
<evidence type="ECO:0000256" key="1">
    <source>
        <dbReference type="PROSITE-ProRule" id="PRU00175"/>
    </source>
</evidence>
<gene>
    <name evidence="5" type="ORF">H257_09121</name>
</gene>
<dbReference type="Pfam" id="PF13920">
    <property type="entry name" value="zf-C3HC4_3"/>
    <property type="match status" value="1"/>
</dbReference>
<keyword evidence="1" id="KW-0862">Zinc</keyword>
<dbReference type="VEuPathDB" id="FungiDB:H257_09121"/>
<protein>
    <recommendedName>
        <fullName evidence="4">RING-type domain-containing protein</fullName>
    </recommendedName>
</protein>
<feature type="compositionally biased region" description="Pro residues" evidence="3">
    <location>
        <begin position="199"/>
        <end position="210"/>
    </location>
</feature>
<keyword evidence="1" id="KW-0479">Metal-binding</keyword>
<feature type="domain" description="RING-type" evidence="4">
    <location>
        <begin position="890"/>
        <end position="932"/>
    </location>
</feature>
<keyword evidence="1" id="KW-0863">Zinc-finger</keyword>
<dbReference type="Gene3D" id="2.130.10.10">
    <property type="entry name" value="YVTN repeat-like/Quinoprotein amine dehydrogenase"/>
    <property type="match status" value="1"/>
</dbReference>
<dbReference type="RefSeq" id="XP_009833541.1">
    <property type="nucleotide sequence ID" value="XM_009835239.1"/>
</dbReference>
<feature type="compositionally biased region" description="Low complexity" evidence="3">
    <location>
        <begin position="240"/>
        <end position="255"/>
    </location>
</feature>
<name>W4GCH0_APHAT</name>
<evidence type="ECO:0000256" key="2">
    <source>
        <dbReference type="SAM" id="Coils"/>
    </source>
</evidence>
<evidence type="ECO:0000313" key="5">
    <source>
        <dbReference type="EMBL" id="ETV76628.1"/>
    </source>
</evidence>
<evidence type="ECO:0000256" key="3">
    <source>
        <dbReference type="SAM" id="MobiDB-lite"/>
    </source>
</evidence>
<dbReference type="GeneID" id="20811117"/>
<feature type="region of interest" description="Disordered" evidence="3">
    <location>
        <begin position="179"/>
        <end position="210"/>
    </location>
</feature>
<dbReference type="EMBL" id="KI913135">
    <property type="protein sequence ID" value="ETV76628.1"/>
    <property type="molecule type" value="Genomic_DNA"/>
</dbReference>
<accession>W4GCH0</accession>